<dbReference type="AlphaFoldDB" id="A0A8J5MHY6"/>
<dbReference type="Proteomes" id="UP000709295">
    <property type="component" value="Unassembled WGS sequence"/>
</dbReference>
<evidence type="ECO:0000256" key="2">
    <source>
        <dbReference type="ARBA" id="ARBA00022737"/>
    </source>
</evidence>
<reference evidence="4" key="1">
    <citation type="submission" date="2021-01" db="EMBL/GenBank/DDBJ databases">
        <title>Phytophthora aleatoria, a newly-described species from Pinus radiata is distinct from Phytophthora cactorum isolates based on comparative genomics.</title>
        <authorList>
            <person name="Mcdougal R."/>
            <person name="Panda P."/>
            <person name="Williams N."/>
            <person name="Studholme D.J."/>
        </authorList>
    </citation>
    <scope>NUCLEOTIDE SEQUENCE</scope>
    <source>
        <strain evidence="4">NZFS 4037</strain>
    </source>
</reference>
<gene>
    <name evidence="4" type="ORF">JG688_00002070</name>
</gene>
<dbReference type="GO" id="GO:0006913">
    <property type="term" value="P:nucleocytoplasmic transport"/>
    <property type="evidence" value="ECO:0007669"/>
    <property type="project" value="TreeGrafter"/>
</dbReference>
<feature type="compositionally biased region" description="Basic and acidic residues" evidence="3">
    <location>
        <begin position="117"/>
        <end position="142"/>
    </location>
</feature>
<proteinExistence type="predicted"/>
<evidence type="ECO:0000256" key="1">
    <source>
        <dbReference type="ARBA" id="ARBA00022614"/>
    </source>
</evidence>
<feature type="region of interest" description="Disordered" evidence="3">
    <location>
        <begin position="84"/>
        <end position="151"/>
    </location>
</feature>
<keyword evidence="2" id="KW-0677">Repeat</keyword>
<dbReference type="InterPro" id="IPR001611">
    <property type="entry name" value="Leu-rich_rpt"/>
</dbReference>
<keyword evidence="1" id="KW-0433">Leucine-rich repeat</keyword>
<dbReference type="InterPro" id="IPR027038">
    <property type="entry name" value="RanGap"/>
</dbReference>
<comment type="caution">
    <text evidence="4">The sequence shown here is derived from an EMBL/GenBank/DDBJ whole genome shotgun (WGS) entry which is preliminary data.</text>
</comment>
<feature type="compositionally biased region" description="Basic and acidic residues" evidence="3">
    <location>
        <begin position="1"/>
        <end position="11"/>
    </location>
</feature>
<keyword evidence="5" id="KW-1185">Reference proteome</keyword>
<dbReference type="GO" id="GO:0005829">
    <property type="term" value="C:cytosol"/>
    <property type="evidence" value="ECO:0007669"/>
    <property type="project" value="TreeGrafter"/>
</dbReference>
<evidence type="ECO:0000313" key="5">
    <source>
        <dbReference type="Proteomes" id="UP000709295"/>
    </source>
</evidence>
<dbReference type="GO" id="GO:0048471">
    <property type="term" value="C:perinuclear region of cytoplasm"/>
    <property type="evidence" value="ECO:0007669"/>
    <property type="project" value="TreeGrafter"/>
</dbReference>
<dbReference type="GO" id="GO:0005634">
    <property type="term" value="C:nucleus"/>
    <property type="evidence" value="ECO:0007669"/>
    <property type="project" value="TreeGrafter"/>
</dbReference>
<dbReference type="Pfam" id="PF13516">
    <property type="entry name" value="LRR_6"/>
    <property type="match status" value="2"/>
</dbReference>
<feature type="compositionally biased region" description="Basic and acidic residues" evidence="3">
    <location>
        <begin position="84"/>
        <end position="101"/>
    </location>
</feature>
<protein>
    <submittedName>
        <fullName evidence="4">Uncharacterized protein</fullName>
    </submittedName>
</protein>
<feature type="compositionally biased region" description="Polar residues" evidence="3">
    <location>
        <begin position="713"/>
        <end position="724"/>
    </location>
</feature>
<sequence>MSRRQSRESKRTALRLPMSTSPVARQAQISPLHAIAPTFHDEDELSNISDDHVVDTNLEENLLLEIRTLVKKEKYLEQLEDQLREHGDDLKDSDPSDRGHDELDDDDDEVPSRRVRPRPEKDHSSRTERKKSQDRTGEDATKVKSQTSRAVSNQKVEIAREHYRVCFVEVNLVQLRDVRALVLVSQDLNILHLRTLSKNLFLFSSLQSVNLSDNQLDDSGSKEIPKLLSLDLHGNLFFSDGGGEIARLFAKVFLINLKDPCHLEINGQILPPEEDRVSQHLAEQLGQGGKHSSLQSLGLCYAEFSRRAVLNTVKMANRLVALDLSFAFIGIPGAQVIAAALRIDGYATLTQLNMRCNRTKSMGAQAILEALSMNERLTSLDLSHNEIRNLSQNEMIGVETEEELRCLLHAIVGHRGLLSLGQVNSLGATEAQRRELQSALDKNRIANDHDILVSINAVTSSPTDEAAPTAKRLMVSTIVELDDPASFTTVWQRKMTEEGRVSLKWKMSLVVNRKCEVRGSIEDEAASARFRFEEQVAYCDEGDTIFLKLGIDQDASDAKHLYKIFVKDVVFIPHHFPTKFAPTKQETVHMLESRYWWKLQRSSCWDPHTNHVVLEGTYFDMHGAVQRGSDVVCYLAAMEWLAGEYLQLSVTTPSDDVELRVVQFQLFPEPIEVESRPVLSRRTSLRAQSVSTLSQLQLEEEDEITASVEKDNASPTEGDTTPSSADMPPPVGPIRQNTAPKLEGVSWADMEPIVPIQTAPKLGTPGTAQTSKRRITYAADEISPHALDRLGVNPDILKKEKGMKKLGICDGDITRGEELRRYTGVSQMEPSSKVEFMFGFNDEQLHRERAIKRLGTTEQEIMDDYSRRVSRLGVSNPFPVKL</sequence>
<accession>A0A8J5MHY6</accession>
<feature type="region of interest" description="Disordered" evidence="3">
    <location>
        <begin position="690"/>
        <end position="738"/>
    </location>
</feature>
<evidence type="ECO:0000313" key="4">
    <source>
        <dbReference type="EMBL" id="KAG6975739.1"/>
    </source>
</evidence>
<dbReference type="GO" id="GO:0005096">
    <property type="term" value="F:GTPase activator activity"/>
    <property type="evidence" value="ECO:0007669"/>
    <property type="project" value="InterPro"/>
</dbReference>
<evidence type="ECO:0000256" key="3">
    <source>
        <dbReference type="SAM" id="MobiDB-lite"/>
    </source>
</evidence>
<dbReference type="PANTHER" id="PTHR24113">
    <property type="entry name" value="RAN GTPASE-ACTIVATING PROTEIN 1"/>
    <property type="match status" value="1"/>
</dbReference>
<dbReference type="PANTHER" id="PTHR24113:SF12">
    <property type="entry name" value="RAN GTPASE-ACTIVATING PROTEIN 1"/>
    <property type="match status" value="1"/>
</dbReference>
<dbReference type="GO" id="GO:0031267">
    <property type="term" value="F:small GTPase binding"/>
    <property type="evidence" value="ECO:0007669"/>
    <property type="project" value="TreeGrafter"/>
</dbReference>
<feature type="region of interest" description="Disordered" evidence="3">
    <location>
        <begin position="1"/>
        <end position="26"/>
    </location>
</feature>
<name>A0A8J5MHY6_9STRA</name>
<dbReference type="PROSITE" id="PS51450">
    <property type="entry name" value="LRR"/>
    <property type="match status" value="1"/>
</dbReference>
<dbReference type="EMBL" id="JAENGY010000051">
    <property type="protein sequence ID" value="KAG6975739.1"/>
    <property type="molecule type" value="Genomic_DNA"/>
</dbReference>
<organism evidence="4 5">
    <name type="scientific">Phytophthora aleatoria</name>
    <dbReference type="NCBI Taxonomy" id="2496075"/>
    <lineage>
        <taxon>Eukaryota</taxon>
        <taxon>Sar</taxon>
        <taxon>Stramenopiles</taxon>
        <taxon>Oomycota</taxon>
        <taxon>Peronosporomycetes</taxon>
        <taxon>Peronosporales</taxon>
        <taxon>Peronosporaceae</taxon>
        <taxon>Phytophthora</taxon>
    </lineage>
</organism>